<accession>A0A2R5GLC8</accession>
<dbReference type="Proteomes" id="UP000241890">
    <property type="component" value="Unassembled WGS sequence"/>
</dbReference>
<keyword evidence="2" id="KW-1185">Reference proteome</keyword>
<sequence>MGYQWAYILPCRASSSWTLAENYRDALPFKGLGQQICILGDEETEKLDALTVCAKGTRCRRPKKIVSVDVGLNYFEISDVGIVRARDLDAFAFHRVESAVRCSVTPRWTGTEEIFALQFPDTTVAIEAETKLRDAAQSVSAFEGDLEISDQELVTILMDPGFVRVVDQVTRLLYLVKMSFMAALPSLEKQLLIYGVGGYSVCSLLYSVTHKPAAAEKQVEAPAAPKESPKEAVKDIKEAVKEVAPSGSSFKSGSSDAAKDPAVLFALQDIQSRLSVIEKALHVEE</sequence>
<name>A0A2R5GLC8_9STRA</name>
<proteinExistence type="predicted"/>
<dbReference type="AlphaFoldDB" id="A0A2R5GLC8"/>
<evidence type="ECO:0000313" key="1">
    <source>
        <dbReference type="EMBL" id="GBG31680.1"/>
    </source>
</evidence>
<evidence type="ECO:0000313" key="2">
    <source>
        <dbReference type="Proteomes" id="UP000241890"/>
    </source>
</evidence>
<protein>
    <submittedName>
        <fullName evidence="1">Uncharacterized protein</fullName>
    </submittedName>
</protein>
<dbReference type="InParanoid" id="A0A2R5GLC8"/>
<dbReference type="EMBL" id="BEYU01000104">
    <property type="protein sequence ID" value="GBG31680.1"/>
    <property type="molecule type" value="Genomic_DNA"/>
</dbReference>
<organism evidence="1 2">
    <name type="scientific">Hondaea fermentalgiana</name>
    <dbReference type="NCBI Taxonomy" id="2315210"/>
    <lineage>
        <taxon>Eukaryota</taxon>
        <taxon>Sar</taxon>
        <taxon>Stramenopiles</taxon>
        <taxon>Bigyra</taxon>
        <taxon>Labyrinthulomycetes</taxon>
        <taxon>Thraustochytrida</taxon>
        <taxon>Thraustochytriidae</taxon>
        <taxon>Hondaea</taxon>
    </lineage>
</organism>
<reference evidence="1 2" key="1">
    <citation type="submission" date="2017-12" db="EMBL/GenBank/DDBJ databases">
        <title>Sequencing, de novo assembly and annotation of complete genome of a new Thraustochytrid species, strain FCC1311.</title>
        <authorList>
            <person name="Sedici K."/>
            <person name="Godart F."/>
            <person name="Aiese Cigliano R."/>
            <person name="Sanseverino W."/>
            <person name="Barakat M."/>
            <person name="Ortet P."/>
            <person name="Marechal E."/>
            <person name="Cagnac O."/>
            <person name="Amato A."/>
        </authorList>
    </citation>
    <scope>NUCLEOTIDE SEQUENCE [LARGE SCALE GENOMIC DNA]</scope>
</reference>
<comment type="caution">
    <text evidence="1">The sequence shown here is derived from an EMBL/GenBank/DDBJ whole genome shotgun (WGS) entry which is preliminary data.</text>
</comment>
<gene>
    <name evidence="1" type="ORF">FCC1311_079052</name>
</gene>